<proteinExistence type="predicted"/>
<dbReference type="Gene3D" id="3.20.20.150">
    <property type="entry name" value="Divalent-metal-dependent TIM barrel enzymes"/>
    <property type="match status" value="1"/>
</dbReference>
<reference evidence="2 3" key="1">
    <citation type="submission" date="2020-07" db="EMBL/GenBank/DDBJ databases">
        <title>Comparative genomics of pyrophilous fungi reveals a link between fire events and developmental genes.</title>
        <authorList>
            <consortium name="DOE Joint Genome Institute"/>
            <person name="Steindorff A.S."/>
            <person name="Carver A."/>
            <person name="Calhoun S."/>
            <person name="Stillman K."/>
            <person name="Liu H."/>
            <person name="Lipzen A."/>
            <person name="Pangilinan J."/>
            <person name="Labutti K."/>
            <person name="Bruns T.D."/>
            <person name="Grigoriev I.V."/>
        </authorList>
    </citation>
    <scope>NUCLEOTIDE SEQUENCE [LARGE SCALE GENOMIC DNA]</scope>
    <source>
        <strain evidence="2 3">CBS 144469</strain>
    </source>
</reference>
<gene>
    <name evidence="2" type="ORF">DFP72DRAFT_856622</name>
</gene>
<protein>
    <submittedName>
        <fullName evidence="2">Uncharacterized protein</fullName>
    </submittedName>
</protein>
<feature type="chain" id="PRO_5034803615" evidence="1">
    <location>
        <begin position="22"/>
        <end position="561"/>
    </location>
</feature>
<keyword evidence="3" id="KW-1185">Reference proteome</keyword>
<dbReference type="InterPro" id="IPR036237">
    <property type="entry name" value="Xyl_isomerase-like_sf"/>
</dbReference>
<keyword evidence="1" id="KW-0732">Signal</keyword>
<evidence type="ECO:0000313" key="3">
    <source>
        <dbReference type="Proteomes" id="UP000521943"/>
    </source>
</evidence>
<evidence type="ECO:0000256" key="1">
    <source>
        <dbReference type="SAM" id="SignalP"/>
    </source>
</evidence>
<dbReference type="EMBL" id="JACGCI010000108">
    <property type="protein sequence ID" value="KAF6745231.1"/>
    <property type="molecule type" value="Genomic_DNA"/>
</dbReference>
<dbReference type="AlphaFoldDB" id="A0A8H6HGA4"/>
<accession>A0A8H6HGA4</accession>
<dbReference type="SUPFAM" id="SSF51658">
    <property type="entry name" value="Xylose isomerase-like"/>
    <property type="match status" value="1"/>
</dbReference>
<evidence type="ECO:0000313" key="2">
    <source>
        <dbReference type="EMBL" id="KAF6745231.1"/>
    </source>
</evidence>
<comment type="caution">
    <text evidence="2">The sequence shown here is derived from an EMBL/GenBank/DDBJ whole genome shotgun (WGS) entry which is preliminary data.</text>
</comment>
<name>A0A8H6HGA4_9AGAR</name>
<organism evidence="2 3">
    <name type="scientific">Ephemerocybe angulata</name>
    <dbReference type="NCBI Taxonomy" id="980116"/>
    <lineage>
        <taxon>Eukaryota</taxon>
        <taxon>Fungi</taxon>
        <taxon>Dikarya</taxon>
        <taxon>Basidiomycota</taxon>
        <taxon>Agaricomycotina</taxon>
        <taxon>Agaricomycetes</taxon>
        <taxon>Agaricomycetidae</taxon>
        <taxon>Agaricales</taxon>
        <taxon>Agaricineae</taxon>
        <taxon>Psathyrellaceae</taxon>
        <taxon>Ephemerocybe</taxon>
    </lineage>
</organism>
<sequence>MRPRIITLLPIALSLASFASAHHDVRTSITPAPPILLISPLQNPLQQTNEAREDVGTLSSRGLGDEFALERREVSEDIATRDLLDELEGRLARRRGPKRRFYCERKLYQSLKGWYTCDFGCDSKREPSYYVNRRIRILVTRFEEEIGLKYLCGMHLNDSKTECGSRRDRQENIGIAGRREKGEWNLFDALGRCGGYSYARTACLGLVIERWTALDVLWCGSCFEGGVDPVEGGSRCEGSLESASLTCVVMISGRVGVGAVLDVYLFPRMMLLLSEWGGLCGLKAHGRGGGDKRTKDMALILETASYERPTEVWLRKERLPSDVPLAFYFLFWKVRAGTLWLALALIKGNVHVALYPGNVDVNAHVVALTIDYNKIVKPNCFDSAQSTRTLALCTKRDVDKYPPNSIPAEIDRPFYPGLHPLIHSPNHSPNAIFIDITPQATENQLLGLRMNTTNTVQTRSQASVPRQEIRERAPTPAELIARLNQRNQTASLSTKIEYDEYSDLFRRAWRHIPSFKSLNEGTKDDTEDEEMQALLNSFNLYCHTETEEMQVLLNRFRYCRI</sequence>
<dbReference type="Proteomes" id="UP000521943">
    <property type="component" value="Unassembled WGS sequence"/>
</dbReference>
<feature type="signal peptide" evidence="1">
    <location>
        <begin position="1"/>
        <end position="21"/>
    </location>
</feature>